<protein>
    <submittedName>
        <fullName evidence="1">Uncharacterized protein</fullName>
    </submittedName>
</protein>
<keyword evidence="2" id="KW-1185">Reference proteome</keyword>
<gene>
    <name evidence="1" type="ORF">B0H03_11376</name>
</gene>
<accession>A0ABX5L9V1</accession>
<dbReference type="Proteomes" id="UP000245674">
    <property type="component" value="Unassembled WGS sequence"/>
</dbReference>
<proteinExistence type="predicted"/>
<reference evidence="1 2" key="1">
    <citation type="submission" date="2018-03" db="EMBL/GenBank/DDBJ databases">
        <title>Genomic Encyclopedia of Type Strains, Phase III (KMG-III): the genomes of soil and plant-associated and newly described type strains.</title>
        <authorList>
            <person name="Whitman W."/>
        </authorList>
    </citation>
    <scope>NUCLEOTIDE SEQUENCE [LARGE SCALE GENOMIC DNA]</scope>
    <source>
        <strain evidence="1 2">VKM Ac-1602</strain>
    </source>
</reference>
<organism evidence="1 2">
    <name type="scientific">Rathayibacter iranicus NCPPB 2253 = VKM Ac-1602</name>
    <dbReference type="NCBI Taxonomy" id="1328868"/>
    <lineage>
        <taxon>Bacteria</taxon>
        <taxon>Bacillati</taxon>
        <taxon>Actinomycetota</taxon>
        <taxon>Actinomycetes</taxon>
        <taxon>Micrococcales</taxon>
        <taxon>Microbacteriaceae</taxon>
        <taxon>Rathayibacter</taxon>
    </lineage>
</organism>
<comment type="caution">
    <text evidence="1">The sequence shown here is derived from an EMBL/GenBank/DDBJ whole genome shotgun (WGS) entry which is preliminary data.</text>
</comment>
<sequence length="30" mass="3095">MHGTAIAAQASGILIFRVAFGAAFSWVTTV</sequence>
<evidence type="ECO:0000313" key="1">
    <source>
        <dbReference type="EMBL" id="PWJ62053.1"/>
    </source>
</evidence>
<name>A0ABX5L9V1_9MICO</name>
<dbReference type="EMBL" id="QGDV01000013">
    <property type="protein sequence ID" value="PWJ62053.1"/>
    <property type="molecule type" value="Genomic_DNA"/>
</dbReference>
<evidence type="ECO:0000313" key="2">
    <source>
        <dbReference type="Proteomes" id="UP000245674"/>
    </source>
</evidence>